<feature type="region of interest" description="Disordered" evidence="1">
    <location>
        <begin position="667"/>
        <end position="700"/>
    </location>
</feature>
<name>A0AAD4QSV6_9AGAM</name>
<feature type="compositionally biased region" description="Acidic residues" evidence="1">
    <location>
        <begin position="718"/>
        <end position="732"/>
    </location>
</feature>
<proteinExistence type="predicted"/>
<evidence type="ECO:0000313" key="2">
    <source>
        <dbReference type="EMBL" id="KAI0307139.1"/>
    </source>
</evidence>
<dbReference type="EMBL" id="WTXG01000002">
    <property type="protein sequence ID" value="KAI0307139.1"/>
    <property type="molecule type" value="Genomic_DNA"/>
</dbReference>
<accession>A0AAD4QSV6</accession>
<protein>
    <submittedName>
        <fullName evidence="2">Uncharacterized protein</fullName>
    </submittedName>
</protein>
<feature type="compositionally biased region" description="Polar residues" evidence="1">
    <location>
        <begin position="440"/>
        <end position="457"/>
    </location>
</feature>
<feature type="region of interest" description="Disordered" evidence="1">
    <location>
        <begin position="616"/>
        <end position="635"/>
    </location>
</feature>
<feature type="region of interest" description="Disordered" evidence="1">
    <location>
        <begin position="487"/>
        <end position="528"/>
    </location>
</feature>
<keyword evidence="3" id="KW-1185">Reference proteome</keyword>
<evidence type="ECO:0000256" key="1">
    <source>
        <dbReference type="SAM" id="MobiDB-lite"/>
    </source>
</evidence>
<feature type="region of interest" description="Disordered" evidence="1">
    <location>
        <begin position="161"/>
        <end position="181"/>
    </location>
</feature>
<reference evidence="2" key="1">
    <citation type="journal article" date="2022" name="New Phytol.">
        <title>Evolutionary transition to the ectomycorrhizal habit in the genomes of a hyperdiverse lineage of mushroom-forming fungi.</title>
        <authorList>
            <person name="Looney B."/>
            <person name="Miyauchi S."/>
            <person name="Morin E."/>
            <person name="Drula E."/>
            <person name="Courty P.E."/>
            <person name="Kohler A."/>
            <person name="Kuo A."/>
            <person name="LaButti K."/>
            <person name="Pangilinan J."/>
            <person name="Lipzen A."/>
            <person name="Riley R."/>
            <person name="Andreopoulos W."/>
            <person name="He G."/>
            <person name="Johnson J."/>
            <person name="Nolan M."/>
            <person name="Tritt A."/>
            <person name="Barry K.W."/>
            <person name="Grigoriev I.V."/>
            <person name="Nagy L.G."/>
            <person name="Hibbett D."/>
            <person name="Henrissat B."/>
            <person name="Matheny P.B."/>
            <person name="Labbe J."/>
            <person name="Martin F.M."/>
        </authorList>
    </citation>
    <scope>NUCLEOTIDE SEQUENCE</scope>
    <source>
        <strain evidence="2">BPL690</strain>
    </source>
</reference>
<feature type="compositionally biased region" description="Low complexity" evidence="1">
    <location>
        <begin position="683"/>
        <end position="695"/>
    </location>
</feature>
<sequence length="764" mass="83550">MSSNTNCACPCLNVHIRIQHPPSTQSSPLQVSDPNYRSVFVGEEGISIVHPQLTLRSRTHSKPEPKSNTLLRRHTSLTCLICRIPVYRVLQLIPPDLATGEGPILPTEEWVEQEILRSRSGWIELTKQSLENESITQLQSSEAYSPVFRVVLPTRLVPFPPPPLSASRPPSPVPRQSDTPHKVLPPLSPLFPPPPFVPSHPAFDHLSAIALQRSDQLRKSAEEHVSQIVDARILEIEKEEAELQRQVQLLWAAFREAESVLTQEKKLQPPSKQPTPRDQIVAPPLSHTGQGSSRVSPVAINDFVPVSNIRPSSPIHGMPSSALSVSLASSSFHHPIPSREGRRSTSPIGTILSRPLPTGTTLVEGINYRDPVRRDMNERKDIATSFKYVVDMEAEKSARARQYQSLSNIKSPRVNAKLTGHVNPIVSDVAAEHSDPIPGPSTSKNQVSSEELLSPSGSKGKRKVTFDIKPVVEKDLDRVEEPGEASIFELDDGDFDVSQKDPSYSLTLPLREPVDSPARPPRQSRLSSGSALPHFLQTLRPASLPATVALRASASPRPESFPQKNATPPSATEKVEANVDEALSSRVMDLARLVNVITPSHRNAWKKDSQSWKLFSSRSAGDASPESLDNETDTIPVPHGAENNVLLNSGVSASLPISIAVVPQIRAPKDGPLNESDAKPKPALTSASYRRASYAARDRSRSLDPGALDFETGALDFEIDGDDESMDGDDGDVSSLSRGRRRALRILQARSELPAEGMWRSLAT</sequence>
<feature type="region of interest" description="Disordered" evidence="1">
    <location>
        <begin position="262"/>
        <end position="294"/>
    </location>
</feature>
<feature type="region of interest" description="Disordered" evidence="1">
    <location>
        <begin position="552"/>
        <end position="575"/>
    </location>
</feature>
<comment type="caution">
    <text evidence="2">The sequence shown here is derived from an EMBL/GenBank/DDBJ whole genome shotgun (WGS) entry which is preliminary data.</text>
</comment>
<dbReference type="AlphaFoldDB" id="A0AAD4QSV6"/>
<feature type="region of interest" description="Disordered" evidence="1">
    <location>
        <begin position="334"/>
        <end position="356"/>
    </location>
</feature>
<feature type="region of interest" description="Disordered" evidence="1">
    <location>
        <begin position="718"/>
        <end position="738"/>
    </location>
</feature>
<feature type="region of interest" description="Disordered" evidence="1">
    <location>
        <begin position="431"/>
        <end position="461"/>
    </location>
</feature>
<dbReference type="Proteomes" id="UP001203297">
    <property type="component" value="Unassembled WGS sequence"/>
</dbReference>
<organism evidence="2 3">
    <name type="scientific">Multifurca ochricompacta</name>
    <dbReference type="NCBI Taxonomy" id="376703"/>
    <lineage>
        <taxon>Eukaryota</taxon>
        <taxon>Fungi</taxon>
        <taxon>Dikarya</taxon>
        <taxon>Basidiomycota</taxon>
        <taxon>Agaricomycotina</taxon>
        <taxon>Agaricomycetes</taxon>
        <taxon>Russulales</taxon>
        <taxon>Russulaceae</taxon>
        <taxon>Multifurca</taxon>
    </lineage>
</organism>
<gene>
    <name evidence="2" type="ORF">B0F90DRAFT_1813941</name>
</gene>
<evidence type="ECO:0000313" key="3">
    <source>
        <dbReference type="Proteomes" id="UP001203297"/>
    </source>
</evidence>
<feature type="compositionally biased region" description="Pro residues" evidence="1">
    <location>
        <begin position="161"/>
        <end position="173"/>
    </location>
</feature>